<evidence type="ECO:0000313" key="4">
    <source>
        <dbReference type="Proteomes" id="UP001056374"/>
    </source>
</evidence>
<dbReference type="Proteomes" id="UP001056374">
    <property type="component" value="Chromosome"/>
</dbReference>
<dbReference type="PANTHER" id="PTHR35526:SF3">
    <property type="entry name" value="ANTI-SIGMA-F FACTOR RSBW"/>
    <property type="match status" value="1"/>
</dbReference>
<organism evidence="3 4">
    <name type="scientific">Streptomyces phaeoluteigriseus</name>
    <dbReference type="NCBI Taxonomy" id="114686"/>
    <lineage>
        <taxon>Bacteria</taxon>
        <taxon>Bacillati</taxon>
        <taxon>Actinomycetota</taxon>
        <taxon>Actinomycetes</taxon>
        <taxon>Kitasatosporales</taxon>
        <taxon>Streptomycetaceae</taxon>
        <taxon>Streptomyces</taxon>
        <taxon>Streptomyces aurantiacus group</taxon>
    </lineage>
</organism>
<feature type="domain" description="Histidine kinase/HSP90-like ATPase" evidence="2">
    <location>
        <begin position="17"/>
        <end position="122"/>
    </location>
</feature>
<dbReference type="Gene3D" id="3.30.565.10">
    <property type="entry name" value="Histidine kinase-like ATPase, C-terminal domain"/>
    <property type="match status" value="1"/>
</dbReference>
<sequence>MHAIEAGDTLLVESRTTAARARQVTRDFLSRIAPRDPAEVDAALIVVSELVTNAIQHADGVTGFRLRAAPETLTISVDDASRERPHTRRSQPWQPGGFGWPLVQRLSKAVRVDVRPGGKTVRSVLSLAH</sequence>
<name>A0ABY4Z6U9_9ACTN</name>
<dbReference type="Pfam" id="PF13581">
    <property type="entry name" value="HATPase_c_2"/>
    <property type="match status" value="1"/>
</dbReference>
<dbReference type="CDD" id="cd16936">
    <property type="entry name" value="HATPase_RsbW-like"/>
    <property type="match status" value="1"/>
</dbReference>
<evidence type="ECO:0000313" key="3">
    <source>
        <dbReference type="EMBL" id="USQ84691.1"/>
    </source>
</evidence>
<keyword evidence="3" id="KW-0547">Nucleotide-binding</keyword>
<dbReference type="SUPFAM" id="SSF55874">
    <property type="entry name" value="ATPase domain of HSP90 chaperone/DNA topoisomerase II/histidine kinase"/>
    <property type="match status" value="1"/>
</dbReference>
<keyword evidence="3" id="KW-0067">ATP-binding</keyword>
<keyword evidence="1" id="KW-0418">Kinase</keyword>
<dbReference type="InterPro" id="IPR050267">
    <property type="entry name" value="Anti-sigma-factor_SerPK"/>
</dbReference>
<evidence type="ECO:0000259" key="2">
    <source>
        <dbReference type="Pfam" id="PF13581"/>
    </source>
</evidence>
<dbReference type="EMBL" id="CP099468">
    <property type="protein sequence ID" value="USQ84691.1"/>
    <property type="molecule type" value="Genomic_DNA"/>
</dbReference>
<keyword evidence="1" id="KW-0808">Transferase</keyword>
<dbReference type="GO" id="GO:0005524">
    <property type="term" value="F:ATP binding"/>
    <property type="evidence" value="ECO:0007669"/>
    <property type="project" value="UniProtKB-KW"/>
</dbReference>
<reference evidence="3" key="1">
    <citation type="submission" date="2022-06" db="EMBL/GenBank/DDBJ databases">
        <title>Complete genome sequence of soil microorganisms Streptomyces sp. Qhu-M197 isolated from Alpine meadows habitats on the Tibetan Plateau.</title>
        <authorList>
            <person name="Zhang B."/>
            <person name="Xiang X."/>
            <person name="Fan J."/>
        </authorList>
    </citation>
    <scope>NUCLEOTIDE SEQUENCE</scope>
    <source>
        <strain evidence="3">Qhu-M197</strain>
    </source>
</reference>
<keyword evidence="1" id="KW-0723">Serine/threonine-protein kinase</keyword>
<keyword evidence="4" id="KW-1185">Reference proteome</keyword>
<dbReference type="PANTHER" id="PTHR35526">
    <property type="entry name" value="ANTI-SIGMA-F FACTOR RSBW-RELATED"/>
    <property type="match status" value="1"/>
</dbReference>
<dbReference type="InterPro" id="IPR036890">
    <property type="entry name" value="HATPase_C_sf"/>
</dbReference>
<proteinExistence type="predicted"/>
<dbReference type="RefSeq" id="WP_252549046.1">
    <property type="nucleotide sequence ID" value="NZ_CP099468.1"/>
</dbReference>
<gene>
    <name evidence="3" type="ORF">NFX46_13375</name>
</gene>
<protein>
    <submittedName>
        <fullName evidence="3">ATP-binding protein</fullName>
    </submittedName>
</protein>
<accession>A0ABY4Z6U9</accession>
<evidence type="ECO:0000256" key="1">
    <source>
        <dbReference type="ARBA" id="ARBA00022527"/>
    </source>
</evidence>
<dbReference type="InterPro" id="IPR003594">
    <property type="entry name" value="HATPase_dom"/>
</dbReference>